<feature type="chain" id="PRO_5039719520" evidence="1">
    <location>
        <begin position="22"/>
        <end position="255"/>
    </location>
</feature>
<feature type="signal peptide" evidence="1">
    <location>
        <begin position="1"/>
        <end position="21"/>
    </location>
</feature>
<protein>
    <submittedName>
        <fullName evidence="3">PorT family protein</fullName>
    </submittedName>
</protein>
<gene>
    <name evidence="3" type="ORF">H9966_05430</name>
</gene>
<feature type="domain" description="Outer membrane protein beta-barrel" evidence="2">
    <location>
        <begin position="20"/>
        <end position="220"/>
    </location>
</feature>
<dbReference type="AlphaFoldDB" id="A0A9D2FXQ4"/>
<dbReference type="InterPro" id="IPR025665">
    <property type="entry name" value="Beta-barrel_OMP_2"/>
</dbReference>
<reference evidence="3" key="2">
    <citation type="submission" date="2021-04" db="EMBL/GenBank/DDBJ databases">
        <authorList>
            <person name="Gilroy R."/>
        </authorList>
    </citation>
    <scope>NUCLEOTIDE SEQUENCE</scope>
    <source>
        <strain evidence="3">ChiHecec3B27-8219</strain>
    </source>
</reference>
<evidence type="ECO:0000256" key="1">
    <source>
        <dbReference type="SAM" id="SignalP"/>
    </source>
</evidence>
<name>A0A9D2FXQ4_9BACT</name>
<evidence type="ECO:0000259" key="2">
    <source>
        <dbReference type="Pfam" id="PF13568"/>
    </source>
</evidence>
<evidence type="ECO:0000313" key="3">
    <source>
        <dbReference type="EMBL" id="HIZ69314.1"/>
    </source>
</evidence>
<dbReference type="EMBL" id="DXBE01000041">
    <property type="protein sequence ID" value="HIZ69314.1"/>
    <property type="molecule type" value="Genomic_DNA"/>
</dbReference>
<comment type="caution">
    <text evidence="3">The sequence shown here is derived from an EMBL/GenBank/DDBJ whole genome shotgun (WGS) entry which is preliminary data.</text>
</comment>
<evidence type="ECO:0000313" key="4">
    <source>
        <dbReference type="Proteomes" id="UP000824055"/>
    </source>
</evidence>
<sequence length="255" mass="28630">MRAKIYTLAMALLAVALNAQAQIGEYRNNLSIGFNGGYVLSSVGFDPEVPQGQHGGITGGLSFRYVCEKYFKTICSIYAEVNYASIGWKEDIKTLNDQPVINPVTGLPEEYSRTINYVQVPIFAHLAWGKEDKGLNFFVNLGPQFGWYLSESTKTNFEFDQRNTDPETGRSNTIVAQDTMAIKNKFDYGIAVGAGMEYSVPRVGHFLLEARYYYGLGNIYGASKRDYFGKSNFGNIVVKLSYLFDITKTRKKQQK</sequence>
<organism evidence="3 4">
    <name type="scientific">Candidatus Prevotella avicola</name>
    <dbReference type="NCBI Taxonomy" id="2838738"/>
    <lineage>
        <taxon>Bacteria</taxon>
        <taxon>Pseudomonadati</taxon>
        <taxon>Bacteroidota</taxon>
        <taxon>Bacteroidia</taxon>
        <taxon>Bacteroidales</taxon>
        <taxon>Prevotellaceae</taxon>
        <taxon>Prevotella</taxon>
    </lineage>
</organism>
<keyword evidence="1" id="KW-0732">Signal</keyword>
<dbReference type="Proteomes" id="UP000824055">
    <property type="component" value="Unassembled WGS sequence"/>
</dbReference>
<accession>A0A9D2FXQ4</accession>
<reference evidence="3" key="1">
    <citation type="journal article" date="2021" name="PeerJ">
        <title>Extensive microbial diversity within the chicken gut microbiome revealed by metagenomics and culture.</title>
        <authorList>
            <person name="Gilroy R."/>
            <person name="Ravi A."/>
            <person name="Getino M."/>
            <person name="Pursley I."/>
            <person name="Horton D.L."/>
            <person name="Alikhan N.F."/>
            <person name="Baker D."/>
            <person name="Gharbi K."/>
            <person name="Hall N."/>
            <person name="Watson M."/>
            <person name="Adriaenssens E.M."/>
            <person name="Foster-Nyarko E."/>
            <person name="Jarju S."/>
            <person name="Secka A."/>
            <person name="Antonio M."/>
            <person name="Oren A."/>
            <person name="Chaudhuri R.R."/>
            <person name="La Ragione R."/>
            <person name="Hildebrand F."/>
            <person name="Pallen M.J."/>
        </authorList>
    </citation>
    <scope>NUCLEOTIDE SEQUENCE</scope>
    <source>
        <strain evidence="3">ChiHecec3B27-8219</strain>
    </source>
</reference>
<dbReference type="Pfam" id="PF13568">
    <property type="entry name" value="OMP_b-brl_2"/>
    <property type="match status" value="1"/>
</dbReference>
<proteinExistence type="predicted"/>